<comment type="caution">
    <text evidence="2">The sequence shown here is derived from an EMBL/GenBank/DDBJ whole genome shotgun (WGS) entry which is preliminary data.</text>
</comment>
<protein>
    <submittedName>
        <fullName evidence="2">Uncharacterized protein</fullName>
    </submittedName>
</protein>
<name>A0A8K1D9D2_9PASS</name>
<keyword evidence="3" id="KW-1185">Reference proteome</keyword>
<gene>
    <name evidence="2" type="ORF">HGM15179_019438</name>
</gene>
<dbReference type="Proteomes" id="UP000796761">
    <property type="component" value="Unassembled WGS sequence"/>
</dbReference>
<sequence length="392" mass="45207">MAWQEDTQEGDAKAQLLAEALEKEGLDAGYWLPKVSQILGIKSREVLQHLEYEDYLKLACEVRHSWEKRALQKLLKITDKVPSINVQQIFEAEHPLPRPPKVTYLEDLIKTLQQMKEHIHAAADAPGSSASAVHEAKRKVTQTSSLTIYSLLQSLQERVQKDMELLVLLITTSTGYQVESSTFQHLHGHPEIQNMVKEMKAAHEEYVNLKEQDADRAEASLLLTGLTVTPESQELSPEQKRERLVFMENHMKGLWSPRVKNLLQKHSAVEDWERLEQNLHSLISGYLDDKWDQQRMQNIFRDLEDTFATPEPPSQSKSKSDRPQSKANEAIANQEFLQLLKRLGLESHYPRKMGMGDFHTIKKTSLQDRQPSKDTELPLYFLQKLLTMDYHL</sequence>
<evidence type="ECO:0000313" key="3">
    <source>
        <dbReference type="Proteomes" id="UP000796761"/>
    </source>
</evidence>
<evidence type="ECO:0000313" key="2">
    <source>
        <dbReference type="EMBL" id="TRZ07670.1"/>
    </source>
</evidence>
<dbReference type="EMBL" id="SWJQ01001675">
    <property type="protein sequence ID" value="TRZ07670.1"/>
    <property type="molecule type" value="Genomic_DNA"/>
</dbReference>
<dbReference type="AlphaFoldDB" id="A0A8K1D9D2"/>
<evidence type="ECO:0000256" key="1">
    <source>
        <dbReference type="SAM" id="MobiDB-lite"/>
    </source>
</evidence>
<reference evidence="2" key="1">
    <citation type="submission" date="2019-04" db="EMBL/GenBank/DDBJ databases">
        <title>Genome assembly of Zosterops borbonicus 15179.</title>
        <authorList>
            <person name="Leroy T."/>
            <person name="Anselmetti Y."/>
            <person name="Tilak M.-K."/>
            <person name="Nabholz B."/>
        </authorList>
    </citation>
    <scope>NUCLEOTIDE SEQUENCE</scope>
    <source>
        <strain evidence="2">HGM_15179</strain>
        <tissue evidence="2">Muscle</tissue>
    </source>
</reference>
<accession>A0A8K1D9D2</accession>
<feature type="region of interest" description="Disordered" evidence="1">
    <location>
        <begin position="306"/>
        <end position="327"/>
    </location>
</feature>
<dbReference type="OrthoDB" id="10066929at2759"/>
<proteinExistence type="predicted"/>
<organism evidence="2 3">
    <name type="scientific">Zosterops borbonicus</name>
    <dbReference type="NCBI Taxonomy" id="364589"/>
    <lineage>
        <taxon>Eukaryota</taxon>
        <taxon>Metazoa</taxon>
        <taxon>Chordata</taxon>
        <taxon>Craniata</taxon>
        <taxon>Vertebrata</taxon>
        <taxon>Euteleostomi</taxon>
        <taxon>Archelosauria</taxon>
        <taxon>Archosauria</taxon>
        <taxon>Dinosauria</taxon>
        <taxon>Saurischia</taxon>
        <taxon>Theropoda</taxon>
        <taxon>Coelurosauria</taxon>
        <taxon>Aves</taxon>
        <taxon>Neognathae</taxon>
        <taxon>Neoaves</taxon>
        <taxon>Telluraves</taxon>
        <taxon>Australaves</taxon>
        <taxon>Passeriformes</taxon>
        <taxon>Sylvioidea</taxon>
        <taxon>Zosteropidae</taxon>
        <taxon>Zosterops</taxon>
    </lineage>
</organism>